<dbReference type="HAMAP" id="MF_00311">
    <property type="entry name" value="ATP_synth_E_arch"/>
    <property type="match status" value="1"/>
</dbReference>
<proteinExistence type="inferred from homology"/>
<name>X1G8H9_9ZZZZ</name>
<gene>
    <name evidence="5" type="ORF">S03H2_30177</name>
</gene>
<dbReference type="InterPro" id="IPR002842">
    <property type="entry name" value="ATPase_V1_Esu"/>
</dbReference>
<keyword evidence="2" id="KW-0813">Transport</keyword>
<feature type="coiled-coil region" evidence="4">
    <location>
        <begin position="12"/>
        <end position="51"/>
    </location>
</feature>
<dbReference type="EMBL" id="BARU01018246">
    <property type="protein sequence ID" value="GAH54216.1"/>
    <property type="molecule type" value="Genomic_DNA"/>
</dbReference>
<dbReference type="GO" id="GO:0033178">
    <property type="term" value="C:proton-transporting two-sector ATPase complex, catalytic domain"/>
    <property type="evidence" value="ECO:0007669"/>
    <property type="project" value="InterPro"/>
</dbReference>
<evidence type="ECO:0000256" key="3">
    <source>
        <dbReference type="ARBA" id="ARBA00023065"/>
    </source>
</evidence>
<reference evidence="5" key="1">
    <citation type="journal article" date="2014" name="Front. Microbiol.">
        <title>High frequency of phylogenetically diverse reductive dehalogenase-homologous genes in deep subseafloor sedimentary metagenomes.</title>
        <authorList>
            <person name="Kawai M."/>
            <person name="Futagami T."/>
            <person name="Toyoda A."/>
            <person name="Takaki Y."/>
            <person name="Nishi S."/>
            <person name="Hori S."/>
            <person name="Arai W."/>
            <person name="Tsubouchi T."/>
            <person name="Morono Y."/>
            <person name="Uchiyama I."/>
            <person name="Ito T."/>
            <person name="Fujiyama A."/>
            <person name="Inagaki F."/>
            <person name="Takami H."/>
        </authorList>
    </citation>
    <scope>NUCLEOTIDE SEQUENCE</scope>
    <source>
        <strain evidence="5">Expedition CK06-06</strain>
    </source>
</reference>
<dbReference type="GO" id="GO:0046961">
    <property type="term" value="F:proton-transporting ATPase activity, rotational mechanism"/>
    <property type="evidence" value="ECO:0007669"/>
    <property type="project" value="InterPro"/>
</dbReference>
<protein>
    <recommendedName>
        <fullName evidence="6">V-type proton ATPase subunit E</fullName>
    </recommendedName>
</protein>
<evidence type="ECO:0008006" key="6">
    <source>
        <dbReference type="Google" id="ProtNLM"/>
    </source>
</evidence>
<evidence type="ECO:0000256" key="4">
    <source>
        <dbReference type="SAM" id="Coils"/>
    </source>
</evidence>
<dbReference type="SUPFAM" id="SSF160527">
    <property type="entry name" value="V-type ATPase subunit E-like"/>
    <property type="match status" value="1"/>
</dbReference>
<comment type="caution">
    <text evidence="5">The sequence shown here is derived from an EMBL/GenBank/DDBJ whole genome shotgun (WGS) entry which is preliminary data.</text>
</comment>
<keyword evidence="3" id="KW-0406">Ion transport</keyword>
<sequence length="196" mass="22231">MKGIEKISEAILDKVRVEARDIVEEAEEKARERIERAKRQQETKLEEEKGKLIEGAREEATRILAQSSITARQELLLAKTGIIDEITSRVKKTFSETSSDESLPLDLIKEAINTLDSDRVRIYVSPKNVATVRKLLKADKELAVKIMEIKEFGCTGGVIVEDIDGKIRIDNTYETRLEMLLPQLLPEISKELFHGL</sequence>
<evidence type="ECO:0000256" key="2">
    <source>
        <dbReference type="ARBA" id="ARBA00022448"/>
    </source>
</evidence>
<dbReference type="AlphaFoldDB" id="X1G8H9"/>
<keyword evidence="4" id="KW-0175">Coiled coil</keyword>
<organism evidence="5">
    <name type="scientific">marine sediment metagenome</name>
    <dbReference type="NCBI Taxonomy" id="412755"/>
    <lineage>
        <taxon>unclassified sequences</taxon>
        <taxon>metagenomes</taxon>
        <taxon>ecological metagenomes</taxon>
    </lineage>
</organism>
<accession>X1G8H9</accession>
<dbReference type="Pfam" id="PF01991">
    <property type="entry name" value="vATP-synt_E"/>
    <property type="match status" value="1"/>
</dbReference>
<comment type="similarity">
    <text evidence="1">Belongs to the V-ATPase E subunit family.</text>
</comment>
<evidence type="ECO:0000256" key="1">
    <source>
        <dbReference type="ARBA" id="ARBA00005901"/>
    </source>
</evidence>
<dbReference type="Gene3D" id="3.30.2320.30">
    <property type="entry name" value="ATP synthase, E subunit, C-terminal"/>
    <property type="match status" value="1"/>
</dbReference>
<evidence type="ECO:0000313" key="5">
    <source>
        <dbReference type="EMBL" id="GAH54216.1"/>
    </source>
</evidence>
<dbReference type="PANTHER" id="PTHR45715">
    <property type="entry name" value="ATPASE H+-TRANSPORTING V1 SUBUNIT E1A-RELATED"/>
    <property type="match status" value="1"/>
</dbReference>
<dbReference type="Gene3D" id="1.20.5.620">
    <property type="entry name" value="F1F0 ATP synthase subunit B, membrane domain"/>
    <property type="match status" value="1"/>
</dbReference>
<dbReference type="InterPro" id="IPR038495">
    <property type="entry name" value="ATPase_E_C"/>
</dbReference>